<dbReference type="InterPro" id="IPR056924">
    <property type="entry name" value="SH3_Tf2-1"/>
</dbReference>
<evidence type="ECO:0000313" key="2">
    <source>
        <dbReference type="RefSeq" id="XP_016463208.1"/>
    </source>
</evidence>
<feature type="domain" description="Tf2-1-like SH3-like" evidence="1">
    <location>
        <begin position="16"/>
        <end position="81"/>
    </location>
</feature>
<dbReference type="Pfam" id="PF24626">
    <property type="entry name" value="SH3_Tf2-1"/>
    <property type="match status" value="1"/>
</dbReference>
<proteinExistence type="predicted"/>
<name>A0A1S3ZFJ1_TOBAC</name>
<dbReference type="RefSeq" id="XP_016463208.1">
    <property type="nucleotide sequence ID" value="XM_016607722.1"/>
</dbReference>
<accession>A0A1S3ZFJ1</accession>
<dbReference type="PANTHER" id="PTHR46148:SF60">
    <property type="entry name" value="CHROMO DOMAIN-CONTAINING PROTEIN"/>
    <property type="match status" value="1"/>
</dbReference>
<dbReference type="OrthoDB" id="1939135at2759"/>
<reference evidence="2" key="1">
    <citation type="submission" date="2025-08" db="UniProtKB">
        <authorList>
            <consortium name="RefSeq"/>
        </authorList>
    </citation>
    <scope>IDENTIFICATION</scope>
</reference>
<dbReference type="PaxDb" id="4097-A0A1S3ZFJ1"/>
<evidence type="ECO:0000259" key="1">
    <source>
        <dbReference type="Pfam" id="PF24626"/>
    </source>
</evidence>
<dbReference type="STRING" id="4097.A0A1S3ZFJ1"/>
<dbReference type="KEGG" id="nta:107786272"/>
<dbReference type="AlphaFoldDB" id="A0A1S3ZFJ1"/>
<protein>
    <recommendedName>
        <fullName evidence="1">Tf2-1-like SH3-like domain-containing protein</fullName>
    </recommendedName>
</protein>
<organism evidence="2">
    <name type="scientific">Nicotiana tabacum</name>
    <name type="common">Common tobacco</name>
    <dbReference type="NCBI Taxonomy" id="4097"/>
    <lineage>
        <taxon>Eukaryota</taxon>
        <taxon>Viridiplantae</taxon>
        <taxon>Streptophyta</taxon>
        <taxon>Embryophyta</taxon>
        <taxon>Tracheophyta</taxon>
        <taxon>Spermatophyta</taxon>
        <taxon>Magnoliopsida</taxon>
        <taxon>eudicotyledons</taxon>
        <taxon>Gunneridae</taxon>
        <taxon>Pentapetalae</taxon>
        <taxon>asterids</taxon>
        <taxon>lamiids</taxon>
        <taxon>Solanales</taxon>
        <taxon>Solanaceae</taxon>
        <taxon>Nicotianoideae</taxon>
        <taxon>Nicotianeae</taxon>
        <taxon>Nicotiana</taxon>
    </lineage>
</organism>
<gene>
    <name evidence="2" type="primary">LOC107786272</name>
</gene>
<dbReference type="PANTHER" id="PTHR46148">
    <property type="entry name" value="CHROMO DOMAIN-CONTAINING PROTEIN"/>
    <property type="match status" value="1"/>
</dbReference>
<sequence>MSYANRKVHDVAFLEGEKVLLRVLLLNGMRRFRKKGKMSPRYIGSFEVMERVGDVAYRITLPSNLWGVRHVFSVSMLWKYHKDQSHVLNFSSVQLDENLTYEEEPVAILEKQVRKLRLKDIAPVKVQWRGQSFEADLGDRA</sequence>